<dbReference type="InterPro" id="IPR023476">
    <property type="entry name" value="Pep_tRNA_hydro_II_dom_sf"/>
</dbReference>
<dbReference type="Gene3D" id="3.40.1490.10">
    <property type="entry name" value="Bit1"/>
    <property type="match status" value="1"/>
</dbReference>
<comment type="caution">
    <text evidence="1">The sequence shown here is derived from an EMBL/GenBank/DDBJ whole genome shotgun (WGS) entry which is preliminary data.</text>
</comment>
<dbReference type="AlphaFoldDB" id="A0A3E0I547"/>
<dbReference type="InterPro" id="IPR018988">
    <property type="entry name" value="DUF2000"/>
</dbReference>
<accession>A0A3E0I547</accession>
<dbReference type="Pfam" id="PF09391">
    <property type="entry name" value="DUF2000"/>
    <property type="match status" value="1"/>
</dbReference>
<dbReference type="RefSeq" id="WP_116172977.1">
    <property type="nucleotide sequence ID" value="NZ_CP144375.1"/>
</dbReference>
<gene>
    <name evidence="1" type="ORF">BCF44_10274</name>
</gene>
<name>A0A3E0I547_9PSEU</name>
<reference evidence="1 2" key="1">
    <citation type="submission" date="2018-08" db="EMBL/GenBank/DDBJ databases">
        <title>Genomic Encyclopedia of Archaeal and Bacterial Type Strains, Phase II (KMG-II): from individual species to whole genera.</title>
        <authorList>
            <person name="Goeker M."/>
        </authorList>
    </citation>
    <scope>NUCLEOTIDE SEQUENCE [LARGE SCALE GENOMIC DNA]</scope>
    <source>
        <strain evidence="1 2">DSM 45791</strain>
    </source>
</reference>
<dbReference type="EMBL" id="QUNO01000002">
    <property type="protein sequence ID" value="REH53853.1"/>
    <property type="molecule type" value="Genomic_DNA"/>
</dbReference>
<sequence length="151" mass="16018">MLPAFAPDEIRIDRSTRDARLKWVMVVDRDLNPGLIANAVGCLAAAVGNAIPTLLGPGAADAVGDFHPGLPWTGCSVLAADRTKLTSIRAKAIGKVGLYVVDMPEPAQTSRVYQDYLDTVAKSAELSYYAISLVGPRNLVDKLVGGLRLLS</sequence>
<dbReference type="Proteomes" id="UP000256269">
    <property type="component" value="Unassembled WGS sequence"/>
</dbReference>
<protein>
    <submittedName>
        <fullName evidence="1">Uncharacterized protein DUF2000</fullName>
    </submittedName>
</protein>
<evidence type="ECO:0000313" key="1">
    <source>
        <dbReference type="EMBL" id="REH53853.1"/>
    </source>
</evidence>
<proteinExistence type="predicted"/>
<dbReference type="SUPFAM" id="SSF102462">
    <property type="entry name" value="Peptidyl-tRNA hydrolase II"/>
    <property type="match status" value="1"/>
</dbReference>
<keyword evidence="2" id="KW-1185">Reference proteome</keyword>
<evidence type="ECO:0000313" key="2">
    <source>
        <dbReference type="Proteomes" id="UP000256269"/>
    </source>
</evidence>
<dbReference type="OrthoDB" id="3692042at2"/>
<organism evidence="1 2">
    <name type="scientific">Kutzneria buriramensis</name>
    <dbReference type="NCBI Taxonomy" id="1045776"/>
    <lineage>
        <taxon>Bacteria</taxon>
        <taxon>Bacillati</taxon>
        <taxon>Actinomycetota</taxon>
        <taxon>Actinomycetes</taxon>
        <taxon>Pseudonocardiales</taxon>
        <taxon>Pseudonocardiaceae</taxon>
        <taxon>Kutzneria</taxon>
    </lineage>
</organism>